<dbReference type="GO" id="GO:0003677">
    <property type="term" value="F:DNA binding"/>
    <property type="evidence" value="ECO:0007669"/>
    <property type="project" value="UniProtKB-UniRule"/>
</dbReference>
<dbReference type="GO" id="GO:0005634">
    <property type="term" value="C:nucleus"/>
    <property type="evidence" value="ECO:0007669"/>
    <property type="project" value="UniProtKB-SubCell"/>
</dbReference>
<evidence type="ECO:0000256" key="1">
    <source>
        <dbReference type="ARBA" id="ARBA00004123"/>
    </source>
</evidence>
<dbReference type="InterPro" id="IPR035441">
    <property type="entry name" value="TFIIS/LEDGF_dom_sf"/>
</dbReference>
<sequence length="375" mass="42382">ATPTSYEDLLDAQRDLFQNQMEKLQELVAVQCKLTGINPLSQEMAAGALSIKIGKRPRDLMNPKAIKYMQYVFSIKDSINKRESREISARFGVTVTQVRDFFTSQRSRVRKFARLYGEKVDVGGDLITSTSGSNMPLHPIPLNVVISESTDEGPSNSKRRLDMLSKMEESDFQFTKNIFSSMRKEETFGEQVKLLRWILRIKNPSVLDWFLIEGGLMILATWLTEAAEEEQTSFLKVIMKVLHYLPLSNALPAHVSAILQSVNRLRFYRLSDISHRARVLLSNWSKIFGKSLSSKKNNGLKSASYLQDEMLLKRSIREVMGNESSWDLKDENSEASMGLPSDNPDKLRASLPAPPPMLLTAAGDESNKKWGGLPF</sequence>
<feature type="non-terminal residue" evidence="5">
    <location>
        <position position="1"/>
    </location>
</feature>
<keyword evidence="6" id="KW-1185">Reference proteome</keyword>
<evidence type="ECO:0000313" key="6">
    <source>
        <dbReference type="Proteomes" id="UP000015453"/>
    </source>
</evidence>
<feature type="domain" description="Homeobox" evidence="4">
    <location>
        <begin position="52"/>
        <end position="112"/>
    </location>
</feature>
<proteinExistence type="predicted"/>
<evidence type="ECO:0000259" key="4">
    <source>
        <dbReference type="PROSITE" id="PS50071"/>
    </source>
</evidence>
<reference evidence="5 6" key="1">
    <citation type="journal article" date="2013" name="BMC Genomics">
        <title>The miniature genome of a carnivorous plant Genlisea aurea contains a low number of genes and short non-coding sequences.</title>
        <authorList>
            <person name="Leushkin E.V."/>
            <person name="Sutormin R.A."/>
            <person name="Nabieva E.R."/>
            <person name="Penin A.A."/>
            <person name="Kondrashov A.S."/>
            <person name="Logacheva M.D."/>
        </authorList>
    </citation>
    <scope>NUCLEOTIDE SEQUENCE [LARGE SCALE GENOMIC DNA]</scope>
</reference>
<gene>
    <name evidence="5" type="ORF">M569_01645</name>
</gene>
<evidence type="ECO:0000313" key="5">
    <source>
        <dbReference type="EMBL" id="EPS73109.1"/>
    </source>
</evidence>
<dbReference type="AlphaFoldDB" id="S8D012"/>
<dbReference type="InterPro" id="IPR009057">
    <property type="entry name" value="Homeodomain-like_sf"/>
</dbReference>
<dbReference type="SUPFAM" id="SSF47676">
    <property type="entry name" value="Conserved domain common to transcription factors TFIIS, elongin A, CRSP70"/>
    <property type="match status" value="1"/>
</dbReference>
<dbReference type="Gene3D" id="1.10.10.60">
    <property type="entry name" value="Homeodomain-like"/>
    <property type="match status" value="1"/>
</dbReference>
<evidence type="ECO:0000256" key="3">
    <source>
        <dbReference type="SAM" id="MobiDB-lite"/>
    </source>
</evidence>
<dbReference type="EMBL" id="AUSU01000563">
    <property type="protein sequence ID" value="EPS73109.1"/>
    <property type="molecule type" value="Genomic_DNA"/>
</dbReference>
<evidence type="ECO:0000256" key="2">
    <source>
        <dbReference type="PROSITE-ProRule" id="PRU00108"/>
    </source>
</evidence>
<dbReference type="PROSITE" id="PS50071">
    <property type="entry name" value="HOMEOBOX_2"/>
    <property type="match status" value="1"/>
</dbReference>
<comment type="caution">
    <text evidence="5">The sequence shown here is derived from an EMBL/GenBank/DDBJ whole genome shotgun (WGS) entry which is preliminary data.</text>
</comment>
<dbReference type="InterPro" id="IPR001356">
    <property type="entry name" value="HD"/>
</dbReference>
<organism evidence="5 6">
    <name type="scientific">Genlisea aurea</name>
    <dbReference type="NCBI Taxonomy" id="192259"/>
    <lineage>
        <taxon>Eukaryota</taxon>
        <taxon>Viridiplantae</taxon>
        <taxon>Streptophyta</taxon>
        <taxon>Embryophyta</taxon>
        <taxon>Tracheophyta</taxon>
        <taxon>Spermatophyta</taxon>
        <taxon>Magnoliopsida</taxon>
        <taxon>eudicotyledons</taxon>
        <taxon>Gunneridae</taxon>
        <taxon>Pentapetalae</taxon>
        <taxon>asterids</taxon>
        <taxon>lamiids</taxon>
        <taxon>Lamiales</taxon>
        <taxon>Lentibulariaceae</taxon>
        <taxon>Genlisea</taxon>
    </lineage>
</organism>
<dbReference type="Proteomes" id="UP000015453">
    <property type="component" value="Unassembled WGS sequence"/>
</dbReference>
<accession>S8D012</accession>
<keyword evidence="2" id="KW-0238">DNA-binding</keyword>
<keyword evidence="2" id="KW-0539">Nucleus</keyword>
<keyword evidence="2" id="KW-0371">Homeobox</keyword>
<feature type="region of interest" description="Disordered" evidence="3">
    <location>
        <begin position="330"/>
        <end position="375"/>
    </location>
</feature>
<protein>
    <recommendedName>
        <fullName evidence="4">Homeobox domain-containing protein</fullName>
    </recommendedName>
</protein>
<comment type="subcellular location">
    <subcellularLocation>
        <location evidence="1 2">Nucleus</location>
    </subcellularLocation>
</comment>
<dbReference type="OrthoDB" id="1920276at2759"/>
<dbReference type="SUPFAM" id="SSF46689">
    <property type="entry name" value="Homeodomain-like"/>
    <property type="match status" value="1"/>
</dbReference>
<feature type="DNA-binding region" description="Homeobox" evidence="2">
    <location>
        <begin position="54"/>
        <end position="113"/>
    </location>
</feature>
<name>S8D012_9LAMI</name>